<dbReference type="InterPro" id="IPR020449">
    <property type="entry name" value="Tscrpt_reg_AraC-type_HTH"/>
</dbReference>
<evidence type="ECO:0000256" key="2">
    <source>
        <dbReference type="ARBA" id="ARBA00023125"/>
    </source>
</evidence>
<keyword evidence="1" id="KW-0805">Transcription regulation</keyword>
<accession>A0A6S6YX27</accession>
<evidence type="ECO:0000313" key="5">
    <source>
        <dbReference type="EMBL" id="CAB3634576.1"/>
    </source>
</evidence>
<dbReference type="GO" id="GO:0005829">
    <property type="term" value="C:cytosol"/>
    <property type="evidence" value="ECO:0007669"/>
    <property type="project" value="TreeGrafter"/>
</dbReference>
<dbReference type="RefSeq" id="WP_175173752.1">
    <property type="nucleotide sequence ID" value="NZ_CADIJX010000002.1"/>
</dbReference>
<dbReference type="InterPro" id="IPR032687">
    <property type="entry name" value="AraC-type_N"/>
</dbReference>
<dbReference type="PANTHER" id="PTHR47894">
    <property type="entry name" value="HTH-TYPE TRANSCRIPTIONAL REGULATOR GADX"/>
    <property type="match status" value="1"/>
</dbReference>
<dbReference type="EMBL" id="CADIJX010000002">
    <property type="protein sequence ID" value="CAB3634576.1"/>
    <property type="molecule type" value="Genomic_DNA"/>
</dbReference>
<proteinExistence type="predicted"/>
<dbReference type="SUPFAM" id="SSF46689">
    <property type="entry name" value="Homeodomain-like"/>
    <property type="match status" value="1"/>
</dbReference>
<dbReference type="PROSITE" id="PS01124">
    <property type="entry name" value="HTH_ARAC_FAMILY_2"/>
    <property type="match status" value="1"/>
</dbReference>
<name>A0A6S6YX27_9BURK</name>
<evidence type="ECO:0000313" key="6">
    <source>
        <dbReference type="Proteomes" id="UP000494108"/>
    </source>
</evidence>
<evidence type="ECO:0000256" key="3">
    <source>
        <dbReference type="ARBA" id="ARBA00023163"/>
    </source>
</evidence>
<dbReference type="InterPro" id="IPR009057">
    <property type="entry name" value="Homeodomain-like_sf"/>
</dbReference>
<reference evidence="5 6" key="1">
    <citation type="submission" date="2020-04" db="EMBL/GenBank/DDBJ databases">
        <authorList>
            <person name="De Canck E."/>
        </authorList>
    </citation>
    <scope>NUCLEOTIDE SEQUENCE [LARGE SCALE GENOMIC DNA]</scope>
    <source>
        <strain evidence="5 6">LMG 3431</strain>
    </source>
</reference>
<gene>
    <name evidence="5" type="ORF">LMG3431_01396</name>
</gene>
<keyword evidence="2" id="KW-0238">DNA-binding</keyword>
<dbReference type="SMART" id="SM00342">
    <property type="entry name" value="HTH_ARAC"/>
    <property type="match status" value="1"/>
</dbReference>
<evidence type="ECO:0000259" key="4">
    <source>
        <dbReference type="PROSITE" id="PS01124"/>
    </source>
</evidence>
<dbReference type="Gene3D" id="1.10.10.60">
    <property type="entry name" value="Homeodomain-like"/>
    <property type="match status" value="1"/>
</dbReference>
<keyword evidence="6" id="KW-1185">Reference proteome</keyword>
<feature type="domain" description="HTH araC/xylS-type" evidence="4">
    <location>
        <begin position="232"/>
        <end position="330"/>
    </location>
</feature>
<keyword evidence="3" id="KW-0804">Transcription</keyword>
<organism evidence="5 6">
    <name type="scientific">Achromobacter pestifer</name>
    <dbReference type="NCBI Taxonomy" id="1353889"/>
    <lineage>
        <taxon>Bacteria</taxon>
        <taxon>Pseudomonadati</taxon>
        <taxon>Pseudomonadota</taxon>
        <taxon>Betaproteobacteria</taxon>
        <taxon>Burkholderiales</taxon>
        <taxon>Alcaligenaceae</taxon>
        <taxon>Achromobacter</taxon>
    </lineage>
</organism>
<protein>
    <submittedName>
        <fullName evidence="5">Putative HTH-type transcriptional regulator</fullName>
    </submittedName>
</protein>
<evidence type="ECO:0000256" key="1">
    <source>
        <dbReference type="ARBA" id="ARBA00023015"/>
    </source>
</evidence>
<dbReference type="Pfam" id="PF12625">
    <property type="entry name" value="Arabinose_bd"/>
    <property type="match status" value="1"/>
</dbReference>
<dbReference type="GO" id="GO:0003700">
    <property type="term" value="F:DNA-binding transcription factor activity"/>
    <property type="evidence" value="ECO:0007669"/>
    <property type="project" value="InterPro"/>
</dbReference>
<dbReference type="GO" id="GO:0000976">
    <property type="term" value="F:transcription cis-regulatory region binding"/>
    <property type="evidence" value="ECO:0007669"/>
    <property type="project" value="TreeGrafter"/>
</dbReference>
<dbReference type="PANTHER" id="PTHR47894:SF1">
    <property type="entry name" value="HTH-TYPE TRANSCRIPTIONAL REGULATOR VQSM"/>
    <property type="match status" value="1"/>
</dbReference>
<sequence length="350" mass="39128">MTHHTIAVGHIAQILQGARSRGVDVDRVLVRADVSPALLQAPMARVSQAQFAQILRMLRRATRDDFLGLGQHSVPMGAFAHACRLALQEPTVGQALRAAFRYYHGVLRDFTARLCVSGDSAHIVLDSHGKGRGTQWYGERTFLLFTLGVANWLAARRIPISGVDYNEGARSVDAHKVFHAPVRYGQPMSGLWLESRWLALPVVQDGQALKAFLANAPFDLLVKYQDRATLTDRIRRLLRNDLSAELPSLAQVSEQLSMTPQTLRRHLREEGQGFQVLKDDLRRDAAVEYLGRHDLSLMDIAERLGFSESSTFHRAFKKWTGVSPGEYRRNRLVCGPACLPPATDTFRQSV</sequence>
<dbReference type="Pfam" id="PF12833">
    <property type="entry name" value="HTH_18"/>
    <property type="match status" value="1"/>
</dbReference>
<dbReference type="AlphaFoldDB" id="A0A6S6YX27"/>
<dbReference type="Proteomes" id="UP000494108">
    <property type="component" value="Unassembled WGS sequence"/>
</dbReference>
<dbReference type="PRINTS" id="PR00032">
    <property type="entry name" value="HTHARAC"/>
</dbReference>
<dbReference type="InterPro" id="IPR018060">
    <property type="entry name" value="HTH_AraC"/>
</dbReference>